<reference evidence="2 3" key="1">
    <citation type="journal article" date="2016" name="Nat. Commun.">
        <title>Thousands of microbial genomes shed light on interconnected biogeochemical processes in an aquifer system.</title>
        <authorList>
            <person name="Anantharaman K."/>
            <person name="Brown C.T."/>
            <person name="Hug L.A."/>
            <person name="Sharon I."/>
            <person name="Castelle C.J."/>
            <person name="Probst A.J."/>
            <person name="Thomas B.C."/>
            <person name="Singh A."/>
            <person name="Wilkins M.J."/>
            <person name="Karaoz U."/>
            <person name="Brodie E.L."/>
            <person name="Williams K.H."/>
            <person name="Hubbard S.S."/>
            <person name="Banfield J.F."/>
        </authorList>
    </citation>
    <scope>NUCLEOTIDE SEQUENCE [LARGE SCALE GENOMIC DNA]</scope>
</reference>
<proteinExistence type="predicted"/>
<evidence type="ECO:0000313" key="3">
    <source>
        <dbReference type="Proteomes" id="UP000178098"/>
    </source>
</evidence>
<feature type="domain" description="SUF system FeS cluster assembly SufBD core" evidence="1">
    <location>
        <begin position="33"/>
        <end position="170"/>
    </location>
</feature>
<evidence type="ECO:0000259" key="1">
    <source>
        <dbReference type="Pfam" id="PF01458"/>
    </source>
</evidence>
<dbReference type="Proteomes" id="UP000178098">
    <property type="component" value="Unassembled WGS sequence"/>
</dbReference>
<dbReference type="AlphaFoldDB" id="A0A1F7HJV9"/>
<organism evidence="2 3">
    <name type="scientific">Candidatus Roizmanbacteria bacterium RIFCSPHIGHO2_02_FULL_43_11</name>
    <dbReference type="NCBI Taxonomy" id="1802043"/>
    <lineage>
        <taxon>Bacteria</taxon>
        <taxon>Candidatus Roizmaniibacteriota</taxon>
    </lineage>
</organism>
<accession>A0A1F7HJV9</accession>
<dbReference type="InterPro" id="IPR037284">
    <property type="entry name" value="SUF_FeS_clus_asmbl_SufBD_sf"/>
</dbReference>
<dbReference type="GO" id="GO:0016226">
    <property type="term" value="P:iron-sulfur cluster assembly"/>
    <property type="evidence" value="ECO:0007669"/>
    <property type="project" value="InterPro"/>
</dbReference>
<gene>
    <name evidence="2" type="ORF">A3D08_00890</name>
</gene>
<sequence length="199" mass="22442">MMKFTAITAQSQSAFTILEPGKHVFFLHNYSGDLTIDIATPDAEIFIYGIYIGRNTDHFTLHTTQHHRTGKNISDLLIKGVFFDDSKFLYEGLIQIDPGAQQSNAYQKNQNLLLSPNAFVDSRPFLEIKANDVRCTHGSTTGRLNQDQLMYLDMRGLSAADAEKVLVEGFVHDVFAKMQEIGCETKSIEEDLFALFLQK</sequence>
<dbReference type="InterPro" id="IPR055346">
    <property type="entry name" value="Fe-S_cluster_assembly_SufBD"/>
</dbReference>
<dbReference type="PANTHER" id="PTHR43575">
    <property type="entry name" value="PROTEIN ABCI7, CHLOROPLASTIC"/>
    <property type="match status" value="1"/>
</dbReference>
<dbReference type="EMBL" id="MFZT01000021">
    <property type="protein sequence ID" value="OGK31314.1"/>
    <property type="molecule type" value="Genomic_DNA"/>
</dbReference>
<evidence type="ECO:0000313" key="2">
    <source>
        <dbReference type="EMBL" id="OGK31314.1"/>
    </source>
</evidence>
<dbReference type="PANTHER" id="PTHR43575:SF1">
    <property type="entry name" value="PROTEIN ABCI7, CHLOROPLASTIC"/>
    <property type="match status" value="1"/>
</dbReference>
<comment type="caution">
    <text evidence="2">The sequence shown here is derived from an EMBL/GenBank/DDBJ whole genome shotgun (WGS) entry which is preliminary data.</text>
</comment>
<protein>
    <recommendedName>
        <fullName evidence="1">SUF system FeS cluster assembly SufBD core domain-containing protein</fullName>
    </recommendedName>
</protein>
<dbReference type="InterPro" id="IPR000825">
    <property type="entry name" value="SUF_FeS_clus_asmbl_SufBD_core"/>
</dbReference>
<dbReference type="SUPFAM" id="SSF101960">
    <property type="entry name" value="Stabilizer of iron transporter SufD"/>
    <property type="match status" value="1"/>
</dbReference>
<dbReference type="Pfam" id="PF01458">
    <property type="entry name" value="SUFBD_core"/>
    <property type="match status" value="1"/>
</dbReference>
<name>A0A1F7HJV9_9BACT</name>